<comment type="function">
    <text evidence="6">Repressor of the lactose catabolism operon. Galactose-6-phosphate is the inducer.</text>
</comment>
<keyword evidence="5" id="KW-0804">Transcription</keyword>
<dbReference type="SMART" id="SM00420">
    <property type="entry name" value="HTH_DEOR"/>
    <property type="match status" value="1"/>
</dbReference>
<dbReference type="InterPro" id="IPR001034">
    <property type="entry name" value="DeoR_HTH"/>
</dbReference>
<evidence type="ECO:0000313" key="9">
    <source>
        <dbReference type="Proteomes" id="UP000245992"/>
    </source>
</evidence>
<dbReference type="AlphaFoldDB" id="A0A2T7TDN9"/>
<evidence type="ECO:0000313" key="8">
    <source>
        <dbReference type="EMBL" id="PVE13208.1"/>
    </source>
</evidence>
<gene>
    <name evidence="8" type="ORF">Y717_20915</name>
</gene>
<evidence type="ECO:0000256" key="3">
    <source>
        <dbReference type="ARBA" id="ARBA00023015"/>
    </source>
</evidence>
<comment type="caution">
    <text evidence="8">The sequence shown here is derived from an EMBL/GenBank/DDBJ whole genome shotgun (WGS) entry which is preliminary data.</text>
</comment>
<evidence type="ECO:0000256" key="2">
    <source>
        <dbReference type="ARBA" id="ARBA00022491"/>
    </source>
</evidence>
<dbReference type="Gene3D" id="3.40.50.1360">
    <property type="match status" value="1"/>
</dbReference>
<evidence type="ECO:0000256" key="4">
    <source>
        <dbReference type="ARBA" id="ARBA00023125"/>
    </source>
</evidence>
<dbReference type="Pfam" id="PF00455">
    <property type="entry name" value="DeoRC"/>
    <property type="match status" value="1"/>
</dbReference>
<dbReference type="Pfam" id="PF08220">
    <property type="entry name" value="HTH_DeoR"/>
    <property type="match status" value="1"/>
</dbReference>
<dbReference type="PROSITE" id="PS51000">
    <property type="entry name" value="HTH_DEOR_2"/>
    <property type="match status" value="1"/>
</dbReference>
<dbReference type="GO" id="GO:0003700">
    <property type="term" value="F:DNA-binding transcription factor activity"/>
    <property type="evidence" value="ECO:0007669"/>
    <property type="project" value="InterPro"/>
</dbReference>
<dbReference type="OrthoDB" id="7688673at2"/>
<dbReference type="InterPro" id="IPR014036">
    <property type="entry name" value="DeoR-like_C"/>
</dbReference>
<dbReference type="InterPro" id="IPR036390">
    <property type="entry name" value="WH_DNA-bd_sf"/>
</dbReference>
<dbReference type="SUPFAM" id="SSF100950">
    <property type="entry name" value="NagB/RpiA/CoA transferase-like"/>
    <property type="match status" value="1"/>
</dbReference>
<dbReference type="SMART" id="SM01134">
    <property type="entry name" value="DeoRC"/>
    <property type="match status" value="1"/>
</dbReference>
<dbReference type="PANTHER" id="PTHR30363">
    <property type="entry name" value="HTH-TYPE TRANSCRIPTIONAL REGULATOR SRLR-RELATED"/>
    <property type="match status" value="1"/>
</dbReference>
<dbReference type="Gene3D" id="1.10.10.10">
    <property type="entry name" value="Winged helix-like DNA-binding domain superfamily/Winged helix DNA-binding domain"/>
    <property type="match status" value="1"/>
</dbReference>
<keyword evidence="4" id="KW-0238">DNA-binding</keyword>
<accession>A0A2T7TDN9</accession>
<protein>
    <recommendedName>
        <fullName evidence="1">Lactose phosphotransferase system repressor</fullName>
    </recommendedName>
</protein>
<dbReference type="InterPro" id="IPR050313">
    <property type="entry name" value="Carb_Metab_HTH_regulators"/>
</dbReference>
<dbReference type="InterPro" id="IPR036388">
    <property type="entry name" value="WH-like_DNA-bd_sf"/>
</dbReference>
<keyword evidence="3" id="KW-0805">Transcription regulation</keyword>
<evidence type="ECO:0000256" key="6">
    <source>
        <dbReference type="ARBA" id="ARBA00024937"/>
    </source>
</evidence>
<dbReference type="Proteomes" id="UP000245992">
    <property type="component" value="Unassembled WGS sequence"/>
</dbReference>
<dbReference type="SUPFAM" id="SSF46785">
    <property type="entry name" value="Winged helix' DNA-binding domain"/>
    <property type="match status" value="1"/>
</dbReference>
<dbReference type="EMBL" id="AZSP01000037">
    <property type="protein sequence ID" value="PVE13208.1"/>
    <property type="molecule type" value="Genomic_DNA"/>
</dbReference>
<dbReference type="PANTHER" id="PTHR30363:SF4">
    <property type="entry name" value="GLYCEROL-3-PHOSPHATE REGULON REPRESSOR"/>
    <property type="match status" value="1"/>
</dbReference>
<dbReference type="STRING" id="1440053.GCA_000718095_05443"/>
<dbReference type="InterPro" id="IPR018356">
    <property type="entry name" value="Tscrpt_reg_HTH_DeoR_CS"/>
</dbReference>
<dbReference type="PROSITE" id="PS00894">
    <property type="entry name" value="HTH_DEOR_1"/>
    <property type="match status" value="1"/>
</dbReference>
<proteinExistence type="predicted"/>
<dbReference type="PRINTS" id="PR00037">
    <property type="entry name" value="HTHLACR"/>
</dbReference>
<dbReference type="InterPro" id="IPR037171">
    <property type="entry name" value="NagB/RpiA_transferase-like"/>
</dbReference>
<organism evidence="8 9">
    <name type="scientific">Streptomyces scopuliridis RB72</name>
    <dbReference type="NCBI Taxonomy" id="1440053"/>
    <lineage>
        <taxon>Bacteria</taxon>
        <taxon>Bacillati</taxon>
        <taxon>Actinomycetota</taxon>
        <taxon>Actinomycetes</taxon>
        <taxon>Kitasatosporales</taxon>
        <taxon>Streptomycetaceae</taxon>
        <taxon>Streptomyces</taxon>
    </lineage>
</organism>
<feature type="domain" description="HTH deoR-type" evidence="7">
    <location>
        <begin position="3"/>
        <end position="58"/>
    </location>
</feature>
<evidence type="ECO:0000256" key="5">
    <source>
        <dbReference type="ARBA" id="ARBA00023163"/>
    </source>
</evidence>
<evidence type="ECO:0000259" key="7">
    <source>
        <dbReference type="PROSITE" id="PS51000"/>
    </source>
</evidence>
<sequence length="253" mass="27050">MLPVERHRRIVAELSQFKFVTTDDLTALLGVSHETVRRDLAQLERRGELTRVHGGATSPEALVGEEAPFSERSGAMAEEKRAIGQVAATFIEPGQTIIIDVGTTALEVARALPADHAGVIATPSLLVAAEVSTRPRVEVLVSGGRLRAGDLACSNAHAVEFFSNLRADAVFVGSGGIAPYGLTDFHLDEVATKRAMLTNASHRYVLADSSKFGRTAAHRVCDLSGFDTLLTDQDCPQELHTAISRNRGTIVVA</sequence>
<evidence type="ECO:0000256" key="1">
    <source>
        <dbReference type="ARBA" id="ARBA00021390"/>
    </source>
</evidence>
<keyword evidence="2" id="KW-0678">Repressor</keyword>
<name>A0A2T7TDN9_9ACTN</name>
<dbReference type="GO" id="GO:0003677">
    <property type="term" value="F:DNA binding"/>
    <property type="evidence" value="ECO:0007669"/>
    <property type="project" value="UniProtKB-KW"/>
</dbReference>
<keyword evidence="9" id="KW-1185">Reference proteome</keyword>
<reference evidence="8 9" key="1">
    <citation type="submission" date="2013-12" db="EMBL/GenBank/DDBJ databases">
        <title>Annotated genome of Streptomyces scopuliridis.</title>
        <authorList>
            <person name="Olson J.B."/>
        </authorList>
    </citation>
    <scope>NUCLEOTIDE SEQUENCE [LARGE SCALE GENOMIC DNA]</scope>
    <source>
        <strain evidence="8 9">RB72</strain>
    </source>
</reference>